<keyword evidence="1" id="KW-0862">Zinc</keyword>
<feature type="region of interest" description="Disordered" evidence="2">
    <location>
        <begin position="1386"/>
        <end position="1411"/>
    </location>
</feature>
<feature type="compositionally biased region" description="Basic and acidic residues" evidence="2">
    <location>
        <begin position="1035"/>
        <end position="1069"/>
    </location>
</feature>
<evidence type="ECO:0000256" key="2">
    <source>
        <dbReference type="SAM" id="MobiDB-lite"/>
    </source>
</evidence>
<feature type="compositionally biased region" description="Polar residues" evidence="2">
    <location>
        <begin position="103"/>
        <end position="112"/>
    </location>
</feature>
<dbReference type="PROSITE" id="PS50157">
    <property type="entry name" value="ZINC_FINGER_C2H2_2"/>
    <property type="match status" value="5"/>
</dbReference>
<keyword evidence="1" id="KW-0863">Zinc-finger</keyword>
<feature type="compositionally biased region" description="Low complexity" evidence="2">
    <location>
        <begin position="272"/>
        <end position="285"/>
    </location>
</feature>
<evidence type="ECO:0000259" key="3">
    <source>
        <dbReference type="PROSITE" id="PS50157"/>
    </source>
</evidence>
<dbReference type="Proteomes" id="UP000008672">
    <property type="component" value="Unassembled WGS sequence"/>
</dbReference>
<feature type="compositionally biased region" description="Polar residues" evidence="2">
    <location>
        <begin position="2937"/>
        <end position="2946"/>
    </location>
</feature>
<sequence length="3361" mass="375946">MTGEAQHAYAINDSNADPKQQDKEAVFESLKERDSSELYGSLSENAETTLDNSPDSGSQFCIKDKESHTLREAVIRPQQAGKIDFKSLQNRSKFPSDRAWTSGKGSPQSPTGKSRAKEKNKRSGKGDRNPHQLYRLSISNCRSNPTIGIAYPQQKVTPPKKLESNRGPISGSYRFHVPSIPEREAELQQEDLTFNRSFQEASSSLTSTNYTSQAAAAVHQHHALKPQQQASLPRENSTANGQLHYPEFQANGNNCWHSSEKSFAGVNYGVPSQKPSSFSESNKSSAQGFGPMPFQYPFTPLHDAATDPFNNDHSSHPQDYIDVTLTNNQLTHGAFVFHSSGDGQEEPLSNGHYDALQPDGRNYTLSSQQTQFLHPGTQHQSSLPCYKGRSEHSTDLNGAMSSSGAIMSSGAIEQTQSTFQENHLRNSNVSIPVNKRNSTSKDNVASQRALAQSNSHRRSITQNSLPQVHFQAKVYGTSSTNNKSTVPVPFDKNAPSTVQNHSRVAQAWEGGTTGFPLIDQNSAPYPSSVENQFSFQCQSNTEQRHVPKNGRLPWQQIHLTSAMPNQNRIELSRQLSNQKLHFPLTNSEWQESNKTQKNIPLSNVSGFHNKRHLASESFPNSRNDGARHNCSTANNFSFENGVDSNPPECDSRSKNIFFGMSQQIPPASSRNTSRQQLQIPAVGLISASPYESPLPSPVLNPPSSGTSSSLSPVSSSPVNASSDDSQMPIAVPPPPFYHQQFHPKEGKRFLSSEQLNSSVPYYHHPESLRTQNFAAEGTKDDHVLNCLQDNQFHKQSADSSKECMTSFENEQPPPPPYSSHQLLANSLNSANLDQLDVLLTCKQCDQNFSNLASFLEHRQYCGLHSVCQTELKGASRMTDSRKHNLDSIKISQATSVLPSSRGSSQLQSSLFVLNKNGDFPLDGDVKGEGKDDPPKINIFTGLTASSLSLTASDLEIDDAKLDSLITEALNGLAYQSDNGEIDSSFIDVFADEEPSTAKVFGSGQTYKMKDGFSLENKIKHKGFDERQTFHTKNIYHYEKDEQSAETKNKNKNSEKKHGDKEQKTEEATVKQKTLKKLGDHSLPEKMSDKNTKLKVGRKSSCDLTVQEKMNKSETISGSKKNAVLKEDAVRTSTALAPVVNENTKLRRCGTKDAKKRKSGSGTWSKELIHKIVQQKNKLHKLHVKGNKNFQFSLVTEKLVPSPQSHKFGEYDYISDSDDEDVVPHKFSSGRRLMTGLNGRSKYSFGKRNHGQDDRSKEKEISWRYGCKDRHLQVKSKDAVTQKKESYGGRIRRRSSRSSISTPTSISSESTNSPKSTDRTDSDNDKDTIVKRRSTDDYDTLNRVNKEITQGSEITQSDFSKSTKRYGSAKFLLTSNKLRQSRPRFLSTSYGHEESIPQDSKDKYNKDNSKKENVQVDTEVFADSVRQNQSARKRFSSCEENTVNCPNKGLINDMLHASDTNADINITLSNRSKTIKEHCLCNSQQDLGTNAGCYKDSAEIIDAGQSFCDTKHLTNHYSSDMFPKPILIGSSHLEDMYLCQDDINPNLFQQDHMKQCISTYPAQHEQNRVRSPLTFDSSSMFGEFPVSGFDSQFYPNMSTSKDDFLAFTCNANQSDKSTMFEQPYPSYLQQKDWNLMEEVNPILSEGITNFPSLTGEKSLNKKPTDESTLPSNQVPLPISEKHSDYNVPFTNSMSEDELEIKRLVTELECQLQTSKLNNSEHIAQQSSKHLSTDLSDPSAQFSPLHLEQGTENGKGLFLTTIICVHQTSVNDKSTGPSLNEDYEHHDGSWTCSFPFSSLDTQAGMLTPVHADSNSLDKLYSKEEPAQCHAKSEVENVEKNQPEDKIETQKYKESLVKSLAVISDSLFSNNTLEHGPEQELPSEPFKGNQPEVCVLEEQEQKKASNVPLKELSTEASEHTKEPSTALLTERDNDLNLTSSEKSVDPKACQPQKVQENTSKEATSSPKKCLAQVLLPTANQTASASLQHDLKEESIKTAYNSETITITTNLSTDSFSEISEDNLPKQTLNSDISECSPASHNLREDLHMSCADQNSDQMRHKSDSAVLSDYQSPLESTEEYAEDNLSASIQLHEDKQYFATSKTSTQNTEEESTDMLTESTTTESTYSNDSSLAKLPLQENVIEEAHLSDDHEAHSGNTKPVDDENFHCTFEAPLTYLLPPSPPFGSSPESSFQEQKTDSELKYEIQSNADFAYMLIQDSTRKDNSQDEKTDSNNCKRASLSKSEGEKNLQADLCTCSTNMQNFEQNETMEGTAKCTCSKLLCSHYKEASSSTTAQILDFQSLPQNFLDTCKSPINSIEYMNLTNDPVKNTKELDFSISFGSNTEQHEKQQLKYKENNLPESVVHKKLNPKDEIFPSSECTNGSHSNVSVKGDDTIKEDKNVQETILFQTKNVNSNVNQDETKETKNGLLCEMGVDGNKAVSKNAPDTSSSSDLQKNTTQADTICDICSASFRSKPGLTRHKAIKHRMKNDGNPPHNKTSKSKSSLTLQENAPIVWKDGSETVVINDIKESTVNSATDIRAKKTRKKMDSQKNSNSVTSQSKSEKKTTTKQRKRQMKANRRKAKGDNSETKQNSAEEVSDDILNIIKTDLLKAITYPLQSANLFSEKDSHMEKQVNSSEEDNHGALTSNMPMHMHMTDESRIKKQQEKDGANDDEEHVDKGMCDVSKENLSEIKNTQDEHNMKDRLVEESGQSNPHSPFFAPAVESKMAKNEADILGKTFDESSSLVASQEDRKDMLMQQYKLPSKNITDSPSELPSLFDDDSTFSQLFPRDNQITRKKCTRVYGKRTKKQKAIVNSGNPGSAEALLVVNKLNADIHNDNSFCGRRPNVCVYDTISLDDALMLDMCHSSKKNDNNIVSQTYEDTVPQSKHEELHNSPSLSDDSGKDAFITSVAWDHPKEAMINASTEETSCKSPTDLKNEGSVSPSNPMSSNFIQTYDRGPGDHISSSEFHTVDIGILTTKFEIPTIPFFCSEEDKPALSDVTAPRISEKSRQNNKHNRTKSEEGKMIKNRGDINMKSKDKQYKCKVCFQWFLTLGELDFHKLSHNPSPPPTCYMCVQRKFGSREQLRDHLKEKHAKNKAGIWTCGMCLKEISDVWMYNEHLREHATQFARKGQVQKSVIGMPGCFSEDSVVKNFLSTIMSKRQSKLSKNTEAGSKSPTSKENKILKDIQEQDPKTKEVSDSGVKNKHNVSSLIKLSTNASADHMQEAEVVQKNFPIHPDCKDPSRDCHHCGKQFPKPFKLQRHLVVHSLQKIYLCHKCPIFYQETQDLRNHLKQEHGTMEEPEIKHTTLYACELCADVMHVIKKSFICSTCNYTFSKKEQYDRHMEKHLASGRKTFRFRGVIRP</sequence>
<reference evidence="4" key="2">
    <citation type="submission" date="2025-08" db="UniProtKB">
        <authorList>
            <consortium name="Ensembl"/>
        </authorList>
    </citation>
    <scope>IDENTIFICATION</scope>
</reference>
<feature type="region of interest" description="Disordered" evidence="2">
    <location>
        <begin position="1821"/>
        <end position="1843"/>
    </location>
</feature>
<feature type="region of interest" description="Disordered" evidence="2">
    <location>
        <begin position="1273"/>
        <end position="1333"/>
    </location>
</feature>
<feature type="compositionally biased region" description="Basic and acidic residues" evidence="2">
    <location>
        <begin position="19"/>
        <end position="36"/>
    </location>
</feature>
<dbReference type="HOGENOM" id="CLU_000186_0_0_1"/>
<feature type="region of interest" description="Disordered" evidence="2">
    <location>
        <begin position="2998"/>
        <end position="3020"/>
    </location>
</feature>
<feature type="compositionally biased region" description="Basic and acidic residues" evidence="2">
    <location>
        <begin position="1249"/>
        <end position="1258"/>
    </location>
</feature>
<feature type="domain" description="C2H2-type" evidence="3">
    <location>
        <begin position="3323"/>
        <end position="3350"/>
    </location>
</feature>
<proteinExistence type="predicted"/>
<dbReference type="SUPFAM" id="SSF57667">
    <property type="entry name" value="beta-beta-alpha zinc fingers"/>
    <property type="match status" value="1"/>
</dbReference>
<dbReference type="SMART" id="SM00355">
    <property type="entry name" value="ZnF_C2H2"/>
    <property type="match status" value="8"/>
</dbReference>
<dbReference type="STRING" id="7897.ENSLACP00000020701"/>
<feature type="region of interest" description="Disordered" evidence="2">
    <location>
        <begin position="2655"/>
        <end position="2679"/>
    </location>
</feature>
<feature type="compositionally biased region" description="Basic residues" evidence="2">
    <location>
        <begin position="114"/>
        <end position="123"/>
    </location>
</feature>
<dbReference type="PANTHER" id="PTHR21465">
    <property type="entry name" value="ZINC FINGER PROTEIN 469"/>
    <property type="match status" value="1"/>
</dbReference>
<keyword evidence="1" id="KW-0479">Metal-binding</keyword>
<feature type="region of interest" description="Disordered" evidence="2">
    <location>
        <begin position="272"/>
        <end position="292"/>
    </location>
</feature>
<feature type="compositionally biased region" description="Basic residues" evidence="2">
    <location>
        <begin position="2564"/>
        <end position="2579"/>
    </location>
</feature>
<dbReference type="FunCoup" id="H3BFN0">
    <property type="interactions" value="253"/>
</dbReference>
<dbReference type="EMBL" id="AFYH01017452">
    <property type="status" value="NOT_ANNOTATED_CDS"/>
    <property type="molecule type" value="Genomic_DNA"/>
</dbReference>
<feature type="domain" description="C2H2-type" evidence="3">
    <location>
        <begin position="2459"/>
        <end position="2487"/>
    </location>
</feature>
<organism evidence="4 5">
    <name type="scientific">Latimeria chalumnae</name>
    <name type="common">Coelacanth</name>
    <dbReference type="NCBI Taxonomy" id="7897"/>
    <lineage>
        <taxon>Eukaryota</taxon>
        <taxon>Metazoa</taxon>
        <taxon>Chordata</taxon>
        <taxon>Craniata</taxon>
        <taxon>Vertebrata</taxon>
        <taxon>Euteleostomi</taxon>
        <taxon>Coelacanthiformes</taxon>
        <taxon>Coelacanthidae</taxon>
        <taxon>Latimeria</taxon>
    </lineage>
</organism>
<reference evidence="4" key="3">
    <citation type="submission" date="2025-09" db="UniProtKB">
        <authorList>
            <consortium name="Ensembl"/>
        </authorList>
    </citation>
    <scope>IDENTIFICATION</scope>
</reference>
<feature type="region of interest" description="Disordered" evidence="2">
    <location>
        <begin position="1895"/>
        <end position="1962"/>
    </location>
</feature>
<feature type="compositionally biased region" description="Low complexity" evidence="2">
    <location>
        <begin position="701"/>
        <end position="725"/>
    </location>
</feature>
<evidence type="ECO:0000313" key="5">
    <source>
        <dbReference type="Proteomes" id="UP000008672"/>
    </source>
</evidence>
<feature type="region of interest" description="Disordered" evidence="2">
    <location>
        <begin position="422"/>
        <end position="447"/>
    </location>
</feature>
<keyword evidence="5" id="KW-1185">Reference proteome</keyword>
<dbReference type="eggNOG" id="KOG1721">
    <property type="taxonomic scope" value="Eukaryota"/>
</dbReference>
<dbReference type="Ensembl" id="ENSLACT00000020841.1">
    <property type="protein sequence ID" value="ENSLACP00000020701.1"/>
    <property type="gene ID" value="ENSLACG00000018189.1"/>
</dbReference>
<feature type="compositionally biased region" description="Basic and acidic residues" evidence="2">
    <location>
        <begin position="1273"/>
        <end position="1286"/>
    </location>
</feature>
<feature type="region of interest" description="Disordered" evidence="2">
    <location>
        <begin position="2218"/>
        <end position="2239"/>
    </location>
</feature>
<gene>
    <name evidence="4" type="primary">LOC102363539</name>
</gene>
<feature type="region of interest" description="Disordered" evidence="2">
    <location>
        <begin position="3159"/>
        <end position="3200"/>
    </location>
</feature>
<feature type="compositionally biased region" description="Polar residues" evidence="2">
    <location>
        <begin position="226"/>
        <end position="240"/>
    </location>
</feature>
<feature type="region of interest" description="Disordered" evidence="2">
    <location>
        <begin position="693"/>
        <end position="732"/>
    </location>
</feature>
<feature type="region of interest" description="Disordered" evidence="2">
    <location>
        <begin position="2879"/>
        <end position="2900"/>
    </location>
</feature>
<feature type="compositionally biased region" description="Basic and acidic residues" evidence="2">
    <location>
        <begin position="2218"/>
        <end position="2228"/>
    </location>
</feature>
<protein>
    <submittedName>
        <fullName evidence="4">Zinc finger protein 469</fullName>
    </submittedName>
</protein>
<feature type="region of interest" description="Disordered" evidence="2">
    <location>
        <begin position="2482"/>
        <end position="2508"/>
    </location>
</feature>
<feature type="compositionally biased region" description="Basic and acidic residues" evidence="2">
    <location>
        <begin position="1390"/>
        <end position="1411"/>
    </location>
</feature>
<feature type="region of interest" description="Disordered" evidence="2">
    <location>
        <begin position="1035"/>
        <end position="1095"/>
    </location>
</feature>
<reference evidence="5" key="1">
    <citation type="submission" date="2011-08" db="EMBL/GenBank/DDBJ databases">
        <title>The draft genome of Latimeria chalumnae.</title>
        <authorList>
            <person name="Di Palma F."/>
            <person name="Alfoldi J."/>
            <person name="Johnson J."/>
            <person name="Berlin A."/>
            <person name="Gnerre S."/>
            <person name="Jaffe D."/>
            <person name="MacCallum I."/>
            <person name="Young S."/>
            <person name="Walker B.J."/>
            <person name="Lander E."/>
            <person name="Lindblad-Toh K."/>
        </authorList>
    </citation>
    <scope>NUCLEOTIDE SEQUENCE [LARGE SCALE GENOMIC DNA]</scope>
    <source>
        <strain evidence="5">Wild caught</strain>
    </source>
</reference>
<feature type="compositionally biased region" description="Low complexity" evidence="2">
    <location>
        <begin position="2111"/>
        <end position="2128"/>
    </location>
</feature>
<dbReference type="PANTHER" id="PTHR21465:SF2">
    <property type="entry name" value="ZINC FINGER PROTEIN 469"/>
    <property type="match status" value="1"/>
</dbReference>
<feature type="compositionally biased region" description="Polar residues" evidence="2">
    <location>
        <begin position="1949"/>
        <end position="1962"/>
    </location>
</feature>
<feature type="region of interest" description="Disordered" evidence="2">
    <location>
        <begin position="218"/>
        <end position="240"/>
    </location>
</feature>
<feature type="compositionally biased region" description="Basic and acidic residues" evidence="2">
    <location>
        <begin position="1909"/>
        <end position="1919"/>
    </location>
</feature>
<dbReference type="Gene3D" id="3.30.160.60">
    <property type="entry name" value="Classic Zinc Finger"/>
    <property type="match status" value="2"/>
</dbReference>
<feature type="domain" description="C2H2-type" evidence="3">
    <location>
        <begin position="839"/>
        <end position="869"/>
    </location>
</feature>
<dbReference type="OMA" id="MPWQQIH"/>
<dbReference type="InterPro" id="IPR039270">
    <property type="entry name" value="ZNF469"/>
</dbReference>
<name>H3BFN0_LATCH</name>
<feature type="region of interest" description="Disordered" evidence="2">
    <location>
        <begin position="1230"/>
        <end position="1258"/>
    </location>
</feature>
<feature type="compositionally biased region" description="Basic and acidic residues" evidence="2">
    <location>
        <begin position="1315"/>
        <end position="1333"/>
    </location>
</feature>
<accession>H3BFN0</accession>
<dbReference type="PROSITE" id="PS00028">
    <property type="entry name" value="ZINC_FINGER_C2H2_1"/>
    <property type="match status" value="6"/>
</dbReference>
<feature type="region of interest" description="Disordered" evidence="2">
    <location>
        <begin position="2921"/>
        <end position="2946"/>
    </location>
</feature>
<feature type="region of interest" description="Disordered" evidence="2">
    <location>
        <begin position="1652"/>
        <end position="1685"/>
    </location>
</feature>
<feature type="region of interest" description="Disordered" evidence="2">
    <location>
        <begin position="2051"/>
        <end position="2079"/>
    </location>
</feature>
<feature type="region of interest" description="Disordered" evidence="2">
    <location>
        <begin position="2176"/>
        <end position="2196"/>
    </location>
</feature>
<feature type="region of interest" description="Disordered" evidence="2">
    <location>
        <begin position="2535"/>
        <end position="2592"/>
    </location>
</feature>
<feature type="compositionally biased region" description="Basic and acidic residues" evidence="2">
    <location>
        <begin position="62"/>
        <end position="74"/>
    </location>
</feature>
<feature type="region of interest" description="Disordered" evidence="2">
    <location>
        <begin position="2097"/>
        <end position="2130"/>
    </location>
</feature>
<dbReference type="InterPro" id="IPR013087">
    <property type="entry name" value="Znf_C2H2_type"/>
</dbReference>
<dbReference type="InParanoid" id="H3BFN0"/>
<feature type="domain" description="C2H2-type" evidence="3">
    <location>
        <begin position="3242"/>
        <end position="3269"/>
    </location>
</feature>
<feature type="compositionally biased region" description="Basic and acidic residues" evidence="2">
    <location>
        <begin position="1076"/>
        <end position="1091"/>
    </location>
</feature>
<feature type="compositionally biased region" description="Low complexity" evidence="2">
    <location>
        <begin position="1296"/>
        <end position="1314"/>
    </location>
</feature>
<feature type="compositionally biased region" description="Polar residues" evidence="2">
    <location>
        <begin position="3159"/>
        <end position="3174"/>
    </location>
</feature>
<evidence type="ECO:0000313" key="4">
    <source>
        <dbReference type="Ensembl" id="ENSLACP00000020701.1"/>
    </source>
</evidence>
<feature type="compositionally biased region" description="Basic and acidic residues" evidence="2">
    <location>
        <begin position="3175"/>
        <end position="3196"/>
    </location>
</feature>
<dbReference type="GeneTree" id="ENSGT00530000065415"/>
<dbReference type="InterPro" id="IPR036236">
    <property type="entry name" value="Znf_C2H2_sf"/>
</dbReference>
<evidence type="ECO:0000256" key="1">
    <source>
        <dbReference type="PROSITE-ProRule" id="PRU00042"/>
    </source>
</evidence>
<feature type="domain" description="C2H2-type" evidence="3">
    <location>
        <begin position="3039"/>
        <end position="3066"/>
    </location>
</feature>
<feature type="compositionally biased region" description="Polar residues" evidence="2">
    <location>
        <begin position="42"/>
        <end position="59"/>
    </location>
</feature>
<dbReference type="GO" id="GO:0008270">
    <property type="term" value="F:zinc ion binding"/>
    <property type="evidence" value="ECO:0007669"/>
    <property type="project" value="UniProtKB-KW"/>
</dbReference>
<feature type="compositionally biased region" description="Polar residues" evidence="2">
    <location>
        <begin position="2229"/>
        <end position="2239"/>
    </location>
</feature>
<feature type="region of interest" description="Disordered" evidence="2">
    <location>
        <begin position="797"/>
        <end position="820"/>
    </location>
</feature>
<feature type="region of interest" description="Disordered" evidence="2">
    <location>
        <begin position="1"/>
        <end position="132"/>
    </location>
</feature>